<evidence type="ECO:0000259" key="1">
    <source>
        <dbReference type="Pfam" id="PF03992"/>
    </source>
</evidence>
<reference evidence="2 3" key="1">
    <citation type="submission" date="2018-03" db="EMBL/GenBank/DDBJ databases">
        <title>Genomic Encyclopedia of Archaeal and Bacterial Type Strains, Phase II (KMG-II): from individual species to whole genera.</title>
        <authorList>
            <person name="Goeker M."/>
        </authorList>
    </citation>
    <scope>NUCLEOTIDE SEQUENCE [LARGE SCALE GENOMIC DNA]</scope>
    <source>
        <strain evidence="2 3">DSM 25328</strain>
    </source>
</reference>
<dbReference type="InterPro" id="IPR007138">
    <property type="entry name" value="ABM_dom"/>
</dbReference>
<protein>
    <submittedName>
        <fullName evidence="2">Quinol monooxygenase YgiN</fullName>
    </submittedName>
</protein>
<dbReference type="EMBL" id="PVUF01000009">
    <property type="protein sequence ID" value="PRZ46620.1"/>
    <property type="molecule type" value="Genomic_DNA"/>
</dbReference>
<dbReference type="Pfam" id="PF03992">
    <property type="entry name" value="ABM"/>
    <property type="match status" value="1"/>
</dbReference>
<dbReference type="Gene3D" id="3.30.70.100">
    <property type="match status" value="1"/>
</dbReference>
<dbReference type="Proteomes" id="UP000237718">
    <property type="component" value="Unassembled WGS sequence"/>
</dbReference>
<sequence>MTDMTESSSDDVVRLSGRMICATPADVALIKAKLPEHIRLTRNEPGCVSFEVRQTDDPLIWSVEECFTGPAAFDLHQTRSRASDWWRATQHIPREYEVFGLT</sequence>
<dbReference type="SUPFAM" id="SSF54909">
    <property type="entry name" value="Dimeric alpha+beta barrel"/>
    <property type="match status" value="1"/>
</dbReference>
<organism evidence="2 3">
    <name type="scientific">Tritonibacter scottomollicae</name>
    <name type="common">Epibacterium scottomollicae</name>
    <dbReference type="NCBI Taxonomy" id="483013"/>
    <lineage>
        <taxon>Bacteria</taxon>
        <taxon>Pseudomonadati</taxon>
        <taxon>Pseudomonadota</taxon>
        <taxon>Alphaproteobacteria</taxon>
        <taxon>Rhodobacterales</taxon>
        <taxon>Paracoccaceae</taxon>
        <taxon>Tritonibacter</taxon>
    </lineage>
</organism>
<dbReference type="GO" id="GO:0004497">
    <property type="term" value="F:monooxygenase activity"/>
    <property type="evidence" value="ECO:0007669"/>
    <property type="project" value="UniProtKB-KW"/>
</dbReference>
<evidence type="ECO:0000313" key="2">
    <source>
        <dbReference type="EMBL" id="PRZ46620.1"/>
    </source>
</evidence>
<keyword evidence="2" id="KW-0503">Monooxygenase</keyword>
<dbReference type="AlphaFoldDB" id="A0A2T1ADE9"/>
<name>A0A2T1ADE9_TRISK</name>
<dbReference type="RefSeq" id="WP_341477123.1">
    <property type="nucleotide sequence ID" value="NZ_PVUF01000009.1"/>
</dbReference>
<proteinExistence type="predicted"/>
<dbReference type="InterPro" id="IPR011008">
    <property type="entry name" value="Dimeric_a/b-barrel"/>
</dbReference>
<comment type="caution">
    <text evidence="2">The sequence shown here is derived from an EMBL/GenBank/DDBJ whole genome shotgun (WGS) entry which is preliminary data.</text>
</comment>
<accession>A0A2T1ADE9</accession>
<gene>
    <name evidence="2" type="ORF">CLV89_10933</name>
</gene>
<feature type="domain" description="ABM" evidence="1">
    <location>
        <begin position="26"/>
        <end position="80"/>
    </location>
</feature>
<evidence type="ECO:0000313" key="3">
    <source>
        <dbReference type="Proteomes" id="UP000237718"/>
    </source>
</evidence>
<keyword evidence="2" id="KW-0560">Oxidoreductase</keyword>